<dbReference type="AlphaFoldDB" id="A0AA37P701"/>
<dbReference type="InterPro" id="IPR008753">
    <property type="entry name" value="Peptidase_M13_N"/>
</dbReference>
<keyword evidence="11" id="KW-1185">Reference proteome</keyword>
<feature type="domain" description="Peptidase M13 N-terminal" evidence="9">
    <location>
        <begin position="92"/>
        <end position="308"/>
    </location>
</feature>
<dbReference type="InterPro" id="IPR000718">
    <property type="entry name" value="Peptidase_M13"/>
</dbReference>
<dbReference type="GO" id="GO:0016485">
    <property type="term" value="P:protein processing"/>
    <property type="evidence" value="ECO:0007669"/>
    <property type="project" value="TreeGrafter"/>
</dbReference>
<evidence type="ECO:0000256" key="6">
    <source>
        <dbReference type="ARBA" id="ARBA00022833"/>
    </source>
</evidence>
<dbReference type="CDD" id="cd08662">
    <property type="entry name" value="M13"/>
    <property type="match status" value="1"/>
</dbReference>
<dbReference type="GO" id="GO:0005886">
    <property type="term" value="C:plasma membrane"/>
    <property type="evidence" value="ECO:0007669"/>
    <property type="project" value="TreeGrafter"/>
</dbReference>
<reference evidence="10 11" key="1">
    <citation type="submission" date="2022-03" db="EMBL/GenBank/DDBJ databases">
        <title>Genome data of Colletotrichum spp.</title>
        <authorList>
            <person name="Utami Y.D."/>
            <person name="Hiruma K."/>
        </authorList>
    </citation>
    <scope>NUCLEOTIDE SEQUENCE [LARGE SCALE GENOMIC DNA]</scope>
    <source>
        <strain evidence="10 11">MAFF 239500</strain>
    </source>
</reference>
<keyword evidence="6" id="KW-0862">Zinc</keyword>
<dbReference type="PRINTS" id="PR00786">
    <property type="entry name" value="NEPRILYSIN"/>
</dbReference>
<organism evidence="10 11">
    <name type="scientific">Colletotrichum spaethianum</name>
    <dbReference type="NCBI Taxonomy" id="700344"/>
    <lineage>
        <taxon>Eukaryota</taxon>
        <taxon>Fungi</taxon>
        <taxon>Dikarya</taxon>
        <taxon>Ascomycota</taxon>
        <taxon>Pezizomycotina</taxon>
        <taxon>Sordariomycetes</taxon>
        <taxon>Hypocreomycetidae</taxon>
        <taxon>Glomerellales</taxon>
        <taxon>Glomerellaceae</taxon>
        <taxon>Colletotrichum</taxon>
        <taxon>Colletotrichum spaethianum species complex</taxon>
    </lineage>
</organism>
<keyword evidence="5" id="KW-0378">Hydrolase</keyword>
<dbReference type="Proteomes" id="UP001055115">
    <property type="component" value="Unassembled WGS sequence"/>
</dbReference>
<comment type="cofactor">
    <cofactor evidence="1">
        <name>Zn(2+)</name>
        <dbReference type="ChEBI" id="CHEBI:29105"/>
    </cofactor>
</comment>
<dbReference type="InterPro" id="IPR018497">
    <property type="entry name" value="Peptidase_M13_C"/>
</dbReference>
<protein>
    <submittedName>
        <fullName evidence="10">Neprilysin-1</fullName>
    </submittedName>
</protein>
<dbReference type="GO" id="GO:0046872">
    <property type="term" value="F:metal ion binding"/>
    <property type="evidence" value="ECO:0007669"/>
    <property type="project" value="UniProtKB-KW"/>
</dbReference>
<dbReference type="Gene3D" id="1.10.1380.10">
    <property type="entry name" value="Neutral endopeptidase , domain2"/>
    <property type="match status" value="1"/>
</dbReference>
<evidence type="ECO:0000313" key="10">
    <source>
        <dbReference type="EMBL" id="GKT41329.1"/>
    </source>
</evidence>
<dbReference type="RefSeq" id="XP_049123679.1">
    <property type="nucleotide sequence ID" value="XM_049267722.1"/>
</dbReference>
<evidence type="ECO:0000256" key="2">
    <source>
        <dbReference type="ARBA" id="ARBA00007357"/>
    </source>
</evidence>
<feature type="domain" description="Peptidase M13 C-terminal" evidence="8">
    <location>
        <begin position="369"/>
        <end position="568"/>
    </location>
</feature>
<evidence type="ECO:0000256" key="3">
    <source>
        <dbReference type="ARBA" id="ARBA00022670"/>
    </source>
</evidence>
<dbReference type="InterPro" id="IPR024079">
    <property type="entry name" value="MetalloPept_cat_dom_sf"/>
</dbReference>
<dbReference type="Pfam" id="PF01431">
    <property type="entry name" value="Peptidase_M13"/>
    <property type="match status" value="1"/>
</dbReference>
<sequence>MTDAYNACLNYTAAETAGLEPLVGFIDLIVKAFPEKASDGLITKDDDLGKVMLVFAQHSIPTFEFIQPVKDAINPVSLALDVVQYRPAASIKAEELALKITAFEEEANQLLNADRRSETADIPIKFTLADVTSVAPELGHDFVIKSLSPPGYIPEELNFAPGYFGNLSALLANTTADTLKGYFVWKAAITLSTYVEAEAMHKLTDVKAILSGLDPDIIGQGARWQQCIARIEGGVGWIETSNGLGWILGRFFIDRAYSEAARELTTTLMNTIQREFITRLADKTWLSDEVRKVAEEKVRAMALKIGYPDASPKTVDPQGMAAYYRDLEIGESFFNNTISSAAWYTAKLWSSLNKPSDKAMWGESPTVVNAYYSPQLNDITILAGIQQQPLYDVEYPSYINYGGLGTVLGHELTHGFDNVGHKFAPNGSLSNWFDESSEKAFTERAGCFVKQYSEFSVAAPNGTRVHVKGDSTLGENIADAGGLAASFAAWKRQQADGTANDYDLPGLGNFTYDQLFFVKYAQSWCTVSGSPGYDVWLINNDAHSPGFARIKGGLDNTQEFKKAFNCPVKEARCELW</sequence>
<evidence type="ECO:0000256" key="5">
    <source>
        <dbReference type="ARBA" id="ARBA00022801"/>
    </source>
</evidence>
<dbReference type="EMBL" id="BQXU01000003">
    <property type="protein sequence ID" value="GKT41329.1"/>
    <property type="molecule type" value="Genomic_DNA"/>
</dbReference>
<keyword evidence="4" id="KW-0479">Metal-binding</keyword>
<comment type="caution">
    <text evidence="10">The sequence shown here is derived from an EMBL/GenBank/DDBJ whole genome shotgun (WGS) entry which is preliminary data.</text>
</comment>
<accession>A0AA37P701</accession>
<dbReference type="PANTHER" id="PTHR11733">
    <property type="entry name" value="ZINC METALLOPROTEASE FAMILY M13 NEPRILYSIN-RELATED"/>
    <property type="match status" value="1"/>
</dbReference>
<evidence type="ECO:0000259" key="9">
    <source>
        <dbReference type="Pfam" id="PF05649"/>
    </source>
</evidence>
<evidence type="ECO:0000259" key="8">
    <source>
        <dbReference type="Pfam" id="PF01431"/>
    </source>
</evidence>
<evidence type="ECO:0000256" key="4">
    <source>
        <dbReference type="ARBA" id="ARBA00022723"/>
    </source>
</evidence>
<dbReference type="GeneID" id="73322312"/>
<dbReference type="PROSITE" id="PS51885">
    <property type="entry name" value="NEPRILYSIN"/>
    <property type="match status" value="1"/>
</dbReference>
<dbReference type="Pfam" id="PF05649">
    <property type="entry name" value="Peptidase_M13_N"/>
    <property type="match status" value="1"/>
</dbReference>
<name>A0AA37P701_9PEZI</name>
<dbReference type="GO" id="GO:0004222">
    <property type="term" value="F:metalloendopeptidase activity"/>
    <property type="evidence" value="ECO:0007669"/>
    <property type="project" value="InterPro"/>
</dbReference>
<comment type="similarity">
    <text evidence="2">Belongs to the peptidase M13 family.</text>
</comment>
<evidence type="ECO:0000256" key="7">
    <source>
        <dbReference type="ARBA" id="ARBA00023049"/>
    </source>
</evidence>
<keyword evidence="7" id="KW-0482">Metalloprotease</keyword>
<keyword evidence="3" id="KW-0645">Protease</keyword>
<evidence type="ECO:0000256" key="1">
    <source>
        <dbReference type="ARBA" id="ARBA00001947"/>
    </source>
</evidence>
<evidence type="ECO:0000313" key="11">
    <source>
        <dbReference type="Proteomes" id="UP001055115"/>
    </source>
</evidence>
<dbReference type="InterPro" id="IPR042089">
    <property type="entry name" value="Peptidase_M13_dom_2"/>
</dbReference>
<gene>
    <name evidence="10" type="ORF">ColSpa_01510</name>
</gene>
<dbReference type="Gene3D" id="3.40.390.10">
    <property type="entry name" value="Collagenase (Catalytic Domain)"/>
    <property type="match status" value="1"/>
</dbReference>
<dbReference type="PANTHER" id="PTHR11733:SF167">
    <property type="entry name" value="FI17812P1-RELATED"/>
    <property type="match status" value="1"/>
</dbReference>
<proteinExistence type="inferred from homology"/>
<dbReference type="SUPFAM" id="SSF55486">
    <property type="entry name" value="Metalloproteases ('zincins'), catalytic domain"/>
    <property type="match status" value="1"/>
</dbReference>